<dbReference type="InterPro" id="IPR001789">
    <property type="entry name" value="Sig_transdc_resp-reg_receiver"/>
</dbReference>
<dbReference type="GO" id="GO:0003700">
    <property type="term" value="F:DNA-binding transcription factor activity"/>
    <property type="evidence" value="ECO:0007669"/>
    <property type="project" value="InterPro"/>
</dbReference>
<dbReference type="Pfam" id="PF00072">
    <property type="entry name" value="Response_reg"/>
    <property type="match status" value="1"/>
</dbReference>
<dbReference type="SMART" id="SM00448">
    <property type="entry name" value="REC"/>
    <property type="match status" value="1"/>
</dbReference>
<evidence type="ECO:0000313" key="13">
    <source>
        <dbReference type="EMBL" id="RGE62503.1"/>
    </source>
</evidence>
<dbReference type="SUPFAM" id="SSF46689">
    <property type="entry name" value="Homeodomain-like"/>
    <property type="match status" value="2"/>
</dbReference>
<evidence type="ECO:0000256" key="4">
    <source>
        <dbReference type="ARBA" id="ARBA00022553"/>
    </source>
</evidence>
<keyword evidence="6" id="KW-0805">Transcription regulation</keyword>
<dbReference type="InterPro" id="IPR009057">
    <property type="entry name" value="Homeodomain-like_sf"/>
</dbReference>
<reference evidence="13" key="1">
    <citation type="submission" date="2018-08" db="EMBL/GenBank/DDBJ databases">
        <title>A genome reference for cultivated species of the human gut microbiota.</title>
        <authorList>
            <person name="Zou Y."/>
            <person name="Xue W."/>
            <person name="Luo G."/>
        </authorList>
    </citation>
    <scope>NUCLEOTIDE SEQUENCE [LARGE SCALE GENOMIC DNA]</scope>
    <source>
        <strain evidence="13">TF05-5AC</strain>
    </source>
</reference>
<name>A0A3E3I7U2_9FIRM</name>
<comment type="subcellular location">
    <subcellularLocation>
        <location evidence="1">Cytoplasm</location>
    </subcellularLocation>
</comment>
<dbReference type="SUPFAM" id="SSF52172">
    <property type="entry name" value="CheY-like"/>
    <property type="match status" value="1"/>
</dbReference>
<dbReference type="Gene3D" id="1.10.10.60">
    <property type="entry name" value="Homeodomain-like"/>
    <property type="match status" value="2"/>
</dbReference>
<feature type="domain" description="HTH araC/xylS-type" evidence="11">
    <location>
        <begin position="336"/>
        <end position="434"/>
    </location>
</feature>
<evidence type="ECO:0000313" key="14">
    <source>
        <dbReference type="Proteomes" id="UP000260812"/>
    </source>
</evidence>
<dbReference type="Proteomes" id="UP000260812">
    <property type="component" value="Unassembled WGS sequence"/>
</dbReference>
<dbReference type="AlphaFoldDB" id="A0A3E3I7U2"/>
<keyword evidence="4 10" id="KW-0597">Phosphoprotein</keyword>
<proteinExistence type="predicted"/>
<dbReference type="Pfam" id="PF12833">
    <property type="entry name" value="HTH_18"/>
    <property type="match status" value="1"/>
</dbReference>
<dbReference type="InterPro" id="IPR020449">
    <property type="entry name" value="Tscrpt_reg_AraC-type_HTH"/>
</dbReference>
<keyword evidence="7" id="KW-0238">DNA-binding</keyword>
<evidence type="ECO:0000256" key="5">
    <source>
        <dbReference type="ARBA" id="ARBA00023012"/>
    </source>
</evidence>
<gene>
    <name evidence="13" type="ORF">DXC51_07860</name>
</gene>
<protein>
    <recommendedName>
        <fullName evidence="2">Stage 0 sporulation protein A homolog</fullName>
    </recommendedName>
</protein>
<keyword evidence="8" id="KW-0804">Transcription</keyword>
<dbReference type="InterPro" id="IPR051552">
    <property type="entry name" value="HptR"/>
</dbReference>
<dbReference type="GO" id="GO:0000160">
    <property type="term" value="P:phosphorelay signal transduction system"/>
    <property type="evidence" value="ECO:0007669"/>
    <property type="project" value="UniProtKB-KW"/>
</dbReference>
<evidence type="ECO:0000256" key="1">
    <source>
        <dbReference type="ARBA" id="ARBA00004496"/>
    </source>
</evidence>
<dbReference type="CDD" id="cd17536">
    <property type="entry name" value="REC_YesN-like"/>
    <property type="match status" value="1"/>
</dbReference>
<feature type="domain" description="Response regulatory" evidence="12">
    <location>
        <begin position="2"/>
        <end position="119"/>
    </location>
</feature>
<keyword evidence="14" id="KW-1185">Reference proteome</keyword>
<dbReference type="PANTHER" id="PTHR42713:SF3">
    <property type="entry name" value="TRANSCRIPTIONAL REGULATORY PROTEIN HPTR"/>
    <property type="match status" value="1"/>
</dbReference>
<feature type="modified residue" description="4-aspartylphosphate" evidence="10">
    <location>
        <position position="54"/>
    </location>
</feature>
<evidence type="ECO:0000256" key="9">
    <source>
        <dbReference type="ARBA" id="ARBA00024867"/>
    </source>
</evidence>
<evidence type="ECO:0000259" key="11">
    <source>
        <dbReference type="PROSITE" id="PS01124"/>
    </source>
</evidence>
<dbReference type="PROSITE" id="PS01124">
    <property type="entry name" value="HTH_ARAC_FAMILY_2"/>
    <property type="match status" value="1"/>
</dbReference>
<evidence type="ECO:0000256" key="6">
    <source>
        <dbReference type="ARBA" id="ARBA00023015"/>
    </source>
</evidence>
<dbReference type="GO" id="GO:0043565">
    <property type="term" value="F:sequence-specific DNA binding"/>
    <property type="evidence" value="ECO:0007669"/>
    <property type="project" value="InterPro"/>
</dbReference>
<keyword evidence="5" id="KW-0902">Two-component regulatory system</keyword>
<dbReference type="SMART" id="SM00342">
    <property type="entry name" value="HTH_ARAC"/>
    <property type="match status" value="1"/>
</dbReference>
<evidence type="ECO:0000259" key="12">
    <source>
        <dbReference type="PROSITE" id="PS50110"/>
    </source>
</evidence>
<dbReference type="GeneID" id="97986794"/>
<keyword evidence="3" id="KW-0963">Cytoplasm</keyword>
<evidence type="ECO:0000256" key="2">
    <source>
        <dbReference type="ARBA" id="ARBA00018672"/>
    </source>
</evidence>
<dbReference type="PANTHER" id="PTHR42713">
    <property type="entry name" value="HISTIDINE KINASE-RELATED"/>
    <property type="match status" value="1"/>
</dbReference>
<sequence length="436" mass="51079">MKILLVDDEMFTIRMLQNLIHWEQLGLEVMGYARDGQEAFHMIMENPPDIVLTDIKMDTMNGLELVKKIQGYSPDIRVLLISAYADFGYVKEAMKRGCSDYILKPIDEAELEQALRRTVEEIRGRKEQESVINESEAQLRAMKLYQYMKNGRSLNSILNFEQYLPVDFNSYSLMMVRLENETIDEFNSISTMEPVQSGYLTGLMKEILSEKTEHFLIFDYEAQNWFLLLEGLNGRDKAACAQRILEMLKRELDVRGFICFSARQQGLDKLPMVYEEVTALGKYGFFVGEEPILGYDYNCSQKEMEEIRTIGAMREQEQKDTDMASGQGKRYSKPVELSLQLIEGSYDRNISLDEICREAAVSRNYFCYLFKREVGVSVWNYLTQLRMERAKKLLEETDLRSYEIAFQVGYDNPSYFSRIFKKYEQMTPNEYRENRK</sequence>
<organism evidence="13 14">
    <name type="scientific">Eisenbergiella massiliensis</name>
    <dbReference type="NCBI Taxonomy" id="1720294"/>
    <lineage>
        <taxon>Bacteria</taxon>
        <taxon>Bacillati</taxon>
        <taxon>Bacillota</taxon>
        <taxon>Clostridia</taxon>
        <taxon>Lachnospirales</taxon>
        <taxon>Lachnospiraceae</taxon>
        <taxon>Eisenbergiella</taxon>
    </lineage>
</organism>
<evidence type="ECO:0000256" key="8">
    <source>
        <dbReference type="ARBA" id="ARBA00023163"/>
    </source>
</evidence>
<comment type="caution">
    <text evidence="13">The sequence shown here is derived from an EMBL/GenBank/DDBJ whole genome shotgun (WGS) entry which is preliminary data.</text>
</comment>
<dbReference type="RefSeq" id="WP_117544234.1">
    <property type="nucleotide sequence ID" value="NZ_QVLV01000004.1"/>
</dbReference>
<dbReference type="InterPro" id="IPR011006">
    <property type="entry name" value="CheY-like_superfamily"/>
</dbReference>
<dbReference type="InterPro" id="IPR018060">
    <property type="entry name" value="HTH_AraC"/>
</dbReference>
<evidence type="ECO:0000256" key="7">
    <source>
        <dbReference type="ARBA" id="ARBA00023125"/>
    </source>
</evidence>
<comment type="function">
    <text evidence="9">May play the central regulatory role in sporulation. It may be an element of the effector pathway responsible for the activation of sporulation genes in response to nutritional stress. Spo0A may act in concert with spo0H (a sigma factor) to control the expression of some genes that are critical to the sporulation process.</text>
</comment>
<dbReference type="PROSITE" id="PS50110">
    <property type="entry name" value="RESPONSE_REGULATORY"/>
    <property type="match status" value="1"/>
</dbReference>
<dbReference type="GO" id="GO:0005737">
    <property type="term" value="C:cytoplasm"/>
    <property type="evidence" value="ECO:0007669"/>
    <property type="project" value="UniProtKB-SubCell"/>
</dbReference>
<dbReference type="PRINTS" id="PR00032">
    <property type="entry name" value="HTHARAC"/>
</dbReference>
<evidence type="ECO:0000256" key="3">
    <source>
        <dbReference type="ARBA" id="ARBA00022490"/>
    </source>
</evidence>
<dbReference type="EMBL" id="QVLV01000004">
    <property type="protein sequence ID" value="RGE62503.1"/>
    <property type="molecule type" value="Genomic_DNA"/>
</dbReference>
<accession>A0A3E3I7U2</accession>
<dbReference type="Gene3D" id="3.40.50.2300">
    <property type="match status" value="1"/>
</dbReference>
<evidence type="ECO:0000256" key="10">
    <source>
        <dbReference type="PROSITE-ProRule" id="PRU00169"/>
    </source>
</evidence>